<reference evidence="4 6" key="2">
    <citation type="submission" date="2023-06" db="EMBL/GenBank/DDBJ databases">
        <title>Itaconate inhibition of nontuberculous mycobacteria.</title>
        <authorList>
            <person name="Breen P."/>
            <person name="Zimbric M."/>
            <person name="Caverly L."/>
        </authorList>
    </citation>
    <scope>NUCLEOTIDE SEQUENCE [LARGE SCALE GENOMIC DNA]</scope>
    <source>
        <strain evidence="4 6">FLAC1071</strain>
    </source>
</reference>
<protein>
    <submittedName>
        <fullName evidence="3">Lipoprotein LppH</fullName>
    </submittedName>
    <submittedName>
        <fullName evidence="4">Sensor domain-containing protein</fullName>
    </submittedName>
</protein>
<feature type="signal peptide" evidence="1">
    <location>
        <begin position="1"/>
        <end position="20"/>
    </location>
</feature>
<dbReference type="STRING" id="222805.AN480_02440"/>
<accession>A0A1Y0T5G2</accession>
<reference evidence="3 5" key="1">
    <citation type="journal article" date="2017" name="Lancet Infect. Dis.">
        <title>Global outbreak of severe Mycobacterium chimaera disease after cardiac surgery: a molecular epidemiological study.</title>
        <authorList>
            <person name="van Ingen J."/>
            <person name="Kohl T."/>
            <person name="Kranzer K."/>
            <person name="Hasse B."/>
            <person name="Keller P."/>
            <person name="Szafranska A."/>
            <person name="Hillemann D."/>
            <person name="Chand M."/>
            <person name="Schreiber P."/>
            <person name="Sommerstein R."/>
            <person name="Berger C."/>
            <person name="Genoni M."/>
            <person name="Ruegg C."/>
            <person name="Troillet N."/>
            <person name="Widmer A.F."/>
            <person name="Becker S.L."/>
            <person name="Herrmann M."/>
            <person name="Eckmanns T."/>
            <person name="Haller S."/>
            <person name="Hoeller C."/>
            <person name="Debast S.B."/>
            <person name="Wolfhagen M.J."/>
            <person name="Hopman J."/>
            <person name="Kluytmans J."/>
            <person name="Langelaar M."/>
            <person name="Notermans D.W."/>
            <person name="ten Oever J."/>
            <person name="van den Barselaar P."/>
            <person name="Vonk A.B.A."/>
            <person name="Vos M.C."/>
            <person name="Ahmed N."/>
            <person name="Brown T."/>
            <person name="Crook D."/>
            <person name="Lamagni T."/>
            <person name="Phin N."/>
            <person name="Smith E.G."/>
            <person name="Zambon M."/>
            <person name="Serr A."/>
            <person name="Goetting T."/>
            <person name="Ebner W."/>
            <person name="Thuermer A."/>
            <person name="Utpatel C."/>
            <person name="Sproer C."/>
            <person name="Bunk B."/>
            <person name="Nubel U."/>
            <person name="Bloemberg G."/>
            <person name="Bottger E."/>
            <person name="Niemann S."/>
            <person name="Wagner D."/>
            <person name="Sax H."/>
        </authorList>
    </citation>
    <scope>NUCLEOTIDE SEQUENCE [LARGE SCALE GENOMIC DNA]</scope>
    <source>
        <strain evidence="3 5">ZUERICH-2</strain>
    </source>
</reference>
<dbReference type="KEGG" id="mchi:AN480_02440"/>
<proteinExistence type="predicted"/>
<dbReference type="EMBL" id="CP015267">
    <property type="protein sequence ID" value="ASL12967.1"/>
    <property type="molecule type" value="Genomic_DNA"/>
</dbReference>
<reference evidence="6" key="3">
    <citation type="submission" date="2023-06" db="EMBL/GenBank/DDBJ databases">
        <title>Itaconate inhibition of nontuberculous mycobacteria.</title>
        <authorList>
            <person name="Spilker T."/>
        </authorList>
    </citation>
    <scope>NUCLEOTIDE SEQUENCE [LARGE SCALE GENOMIC DNA]</scope>
    <source>
        <strain evidence="6">FLAC1071</strain>
    </source>
</reference>
<evidence type="ECO:0000313" key="4">
    <source>
        <dbReference type="EMBL" id="MDM3926294.1"/>
    </source>
</evidence>
<reference evidence="4" key="4">
    <citation type="submission" date="2023-06" db="EMBL/GenBank/DDBJ databases">
        <authorList>
            <person name="Spilker T."/>
        </authorList>
    </citation>
    <scope>NUCLEOTIDE SEQUENCE</scope>
    <source>
        <strain evidence="4">FLAC1071</strain>
    </source>
</reference>
<gene>
    <name evidence="3" type="ORF">MYCOZU2_00505</name>
    <name evidence="4" type="ORF">QRB35_09675</name>
</gene>
<dbReference type="RefSeq" id="WP_042910605.1">
    <property type="nucleotide sequence ID" value="NZ_CP012885.2"/>
</dbReference>
<keyword evidence="1" id="KW-0732">Signal</keyword>
<keyword evidence="6" id="KW-1185">Reference proteome</keyword>
<feature type="domain" description="PknH-like extracellular" evidence="2">
    <location>
        <begin position="43"/>
        <end position="232"/>
    </location>
</feature>
<evidence type="ECO:0000313" key="3">
    <source>
        <dbReference type="EMBL" id="ASL12967.1"/>
    </source>
</evidence>
<evidence type="ECO:0000259" key="2">
    <source>
        <dbReference type="Pfam" id="PF14032"/>
    </source>
</evidence>
<dbReference type="EMBL" id="JASZZX010000006">
    <property type="protein sequence ID" value="MDM3926294.1"/>
    <property type="molecule type" value="Genomic_DNA"/>
</dbReference>
<keyword evidence="3" id="KW-0449">Lipoprotein</keyword>
<evidence type="ECO:0000313" key="5">
    <source>
        <dbReference type="Proteomes" id="UP000198286"/>
    </source>
</evidence>
<feature type="chain" id="PRO_5044568448" evidence="1">
    <location>
        <begin position="21"/>
        <end position="236"/>
    </location>
</feature>
<sequence length="236" mass="24532">MARRRIAVLVQAAVSTLAVGCTTVVGGTAAPADTSGPLPQTPVAVAALDGLLLDQGQINSVLTAGMRVRNRTQAMWDSSATFSDKSCLALDGPAQEAVYADTGWTAMRGQQLDDNYDDPAVRNDSAAEAVIAYPTARQANTFYDASVRRWFACANRKFADRPPGKPEVVWTAGDAHKVGGTLSTSTAQDGGDGWTCQRALTVRNNIAIDVATCASFLAGGSAADIAQQIAAKVAGQ</sequence>
<dbReference type="Gene3D" id="3.40.1000.70">
    <property type="entry name" value="PknH-like extracellular domain"/>
    <property type="match status" value="1"/>
</dbReference>
<organism evidence="3 5">
    <name type="scientific">Mycobacterium intracellulare subsp. chimaera</name>
    <dbReference type="NCBI Taxonomy" id="222805"/>
    <lineage>
        <taxon>Bacteria</taxon>
        <taxon>Bacillati</taxon>
        <taxon>Actinomycetota</taxon>
        <taxon>Actinomycetes</taxon>
        <taxon>Mycobacteriales</taxon>
        <taxon>Mycobacteriaceae</taxon>
        <taxon>Mycobacterium</taxon>
        <taxon>Mycobacterium avium complex (MAC)</taxon>
    </lineage>
</organism>
<dbReference type="InterPro" id="IPR038232">
    <property type="entry name" value="PknH-like_Extracell_sf"/>
</dbReference>
<dbReference type="Proteomes" id="UP000198286">
    <property type="component" value="Chromosome"/>
</dbReference>
<dbReference type="PROSITE" id="PS51257">
    <property type="entry name" value="PROKAR_LIPOPROTEIN"/>
    <property type="match status" value="1"/>
</dbReference>
<dbReference type="AlphaFoldDB" id="A0A1Y0T5G2"/>
<dbReference type="Pfam" id="PF14032">
    <property type="entry name" value="PknH_C"/>
    <property type="match status" value="1"/>
</dbReference>
<dbReference type="Proteomes" id="UP001529272">
    <property type="component" value="Unassembled WGS sequence"/>
</dbReference>
<name>A0A1Y0T5G2_MYCIT</name>
<evidence type="ECO:0000313" key="6">
    <source>
        <dbReference type="Proteomes" id="UP001529272"/>
    </source>
</evidence>
<dbReference type="InterPro" id="IPR026954">
    <property type="entry name" value="PknH-like_Extracell"/>
</dbReference>
<evidence type="ECO:0000256" key="1">
    <source>
        <dbReference type="SAM" id="SignalP"/>
    </source>
</evidence>